<dbReference type="EMBL" id="NITY01000006">
    <property type="protein sequence ID" value="PHM40164.1"/>
    <property type="molecule type" value="Genomic_DNA"/>
</dbReference>
<comment type="catalytic activity">
    <reaction evidence="7 15">
        <text>N-terminal L-lysyl-[protein] + L-leucyl-tRNA(Leu) = N-terminal L-leucyl-L-lysyl-[protein] + tRNA(Leu) + H(+)</text>
        <dbReference type="Rhea" id="RHEA:12340"/>
        <dbReference type="Rhea" id="RHEA-COMP:9613"/>
        <dbReference type="Rhea" id="RHEA-COMP:9622"/>
        <dbReference type="Rhea" id="RHEA-COMP:12670"/>
        <dbReference type="Rhea" id="RHEA-COMP:12671"/>
        <dbReference type="ChEBI" id="CHEBI:15378"/>
        <dbReference type="ChEBI" id="CHEBI:65249"/>
        <dbReference type="ChEBI" id="CHEBI:78442"/>
        <dbReference type="ChEBI" id="CHEBI:78494"/>
        <dbReference type="ChEBI" id="CHEBI:133043"/>
        <dbReference type="EC" id="2.3.2.6"/>
    </reaction>
</comment>
<dbReference type="InterPro" id="IPR042203">
    <property type="entry name" value="Leu/Phe-tRNA_Trfase_C"/>
</dbReference>
<evidence type="ECO:0000256" key="3">
    <source>
        <dbReference type="ARBA" id="ARBA00022679"/>
    </source>
</evidence>
<evidence type="ECO:0000256" key="10">
    <source>
        <dbReference type="ARBA" id="ARBA00066767"/>
    </source>
</evidence>
<evidence type="ECO:0000256" key="11">
    <source>
        <dbReference type="ARBA" id="ARBA00074372"/>
    </source>
</evidence>
<evidence type="ECO:0000256" key="4">
    <source>
        <dbReference type="ARBA" id="ARBA00023315"/>
    </source>
</evidence>
<evidence type="ECO:0000256" key="9">
    <source>
        <dbReference type="ARBA" id="ARBA00061535"/>
    </source>
</evidence>
<dbReference type="Proteomes" id="UP000224607">
    <property type="component" value="Unassembled WGS sequence"/>
</dbReference>
<comment type="catalytic activity">
    <reaction evidence="5 15">
        <text>L-phenylalanyl-tRNA(Phe) + an N-terminal L-alpha-aminoacyl-[protein] = an N-terminal L-phenylalanyl-L-alpha-aminoacyl-[protein] + tRNA(Phe)</text>
        <dbReference type="Rhea" id="RHEA:43632"/>
        <dbReference type="Rhea" id="RHEA-COMP:9668"/>
        <dbReference type="Rhea" id="RHEA-COMP:9699"/>
        <dbReference type="Rhea" id="RHEA-COMP:10636"/>
        <dbReference type="Rhea" id="RHEA-COMP:10637"/>
        <dbReference type="ChEBI" id="CHEBI:78442"/>
        <dbReference type="ChEBI" id="CHEBI:78531"/>
        <dbReference type="ChEBI" id="CHEBI:78597"/>
        <dbReference type="ChEBI" id="CHEBI:83561"/>
        <dbReference type="EC" id="2.3.2.6"/>
    </reaction>
</comment>
<comment type="subcellular location">
    <subcellularLocation>
        <location evidence="1 15">Cytoplasm</location>
    </subcellularLocation>
</comment>
<evidence type="ECO:0000256" key="8">
    <source>
        <dbReference type="ARBA" id="ARBA00054043"/>
    </source>
</evidence>
<reference evidence="16 19" key="3">
    <citation type="journal article" date="2017" name="Nat. Microbiol.">
        <title>Natural product diversity associated with the nematode symbionts Photorhabdus and Xenorhabdus.</title>
        <authorList>
            <person name="Tobias N.J."/>
            <person name="Wolff H."/>
            <person name="Djahanschiri B."/>
            <person name="Grundmann F."/>
            <person name="Kronenwerth M."/>
            <person name="Shi Y.M."/>
            <person name="Simonyi S."/>
            <person name="Grun P."/>
            <person name="Shapiro-Ilan D."/>
            <person name="Pidot S.J."/>
            <person name="Stinear T.P."/>
            <person name="Ebersberger I."/>
            <person name="Bode H.B."/>
        </authorList>
    </citation>
    <scope>NUCLEOTIDE SEQUENCE [LARGE SCALE GENOMIC DNA]</scope>
    <source>
        <strain evidence="16 19">DSM 17908</strain>
    </source>
</reference>
<evidence type="ECO:0000256" key="2">
    <source>
        <dbReference type="ARBA" id="ARBA00022490"/>
    </source>
</evidence>
<evidence type="ECO:0000256" key="14">
    <source>
        <dbReference type="ARBA" id="ARBA00083640"/>
    </source>
</evidence>
<dbReference type="GO" id="GO:0030163">
    <property type="term" value="P:protein catabolic process"/>
    <property type="evidence" value="ECO:0007669"/>
    <property type="project" value="UniProtKB-UniRule"/>
</dbReference>
<dbReference type="GO" id="GO:0005737">
    <property type="term" value="C:cytoplasm"/>
    <property type="evidence" value="ECO:0007669"/>
    <property type="project" value="UniProtKB-SubCell"/>
</dbReference>
<protein>
    <recommendedName>
        <fullName evidence="11 15">Leucyl/phenylalanyl-tRNA--protein transferase</fullName>
        <ecNumber evidence="10 15">2.3.2.6</ecNumber>
    </recommendedName>
    <alternativeName>
        <fullName evidence="12 15">L/F-transferase</fullName>
    </alternativeName>
    <alternativeName>
        <fullName evidence="13 15">Leucyltransferase</fullName>
    </alternativeName>
    <alternativeName>
        <fullName evidence="14 15">Phenyalanyltransferase</fullName>
    </alternativeName>
</protein>
<dbReference type="Gene3D" id="3.30.70.3550">
    <property type="entry name" value="Leucyl/phenylalanyl-tRNA-protein transferase, N-terminal domain"/>
    <property type="match status" value="1"/>
</dbReference>
<dbReference type="RefSeq" id="WP_092507155.1">
    <property type="nucleotide sequence ID" value="NZ_CAWNQB010000056.1"/>
</dbReference>
<dbReference type="FunFam" id="3.40.630.70:FF:000001">
    <property type="entry name" value="Leucyl/phenylalanyl-tRNA--protein transferase"/>
    <property type="match status" value="1"/>
</dbReference>
<dbReference type="GO" id="GO:0008914">
    <property type="term" value="F:leucyl-tRNA--protein transferase activity"/>
    <property type="evidence" value="ECO:0007669"/>
    <property type="project" value="UniProtKB-UniRule"/>
</dbReference>
<keyword evidence="3 15" id="KW-0808">Transferase</keyword>
<evidence type="ECO:0000256" key="1">
    <source>
        <dbReference type="ARBA" id="ARBA00004496"/>
    </source>
</evidence>
<dbReference type="SUPFAM" id="SSF55729">
    <property type="entry name" value="Acyl-CoA N-acyltransferases (Nat)"/>
    <property type="match status" value="1"/>
</dbReference>
<dbReference type="EMBL" id="FORG01000001">
    <property type="protein sequence ID" value="SFI42524.1"/>
    <property type="molecule type" value="Genomic_DNA"/>
</dbReference>
<evidence type="ECO:0000256" key="7">
    <source>
        <dbReference type="ARBA" id="ARBA00051538"/>
    </source>
</evidence>
<dbReference type="PANTHER" id="PTHR30098">
    <property type="entry name" value="LEUCYL/PHENYLALANYL-TRNA--PROTEIN TRANSFERASE"/>
    <property type="match status" value="1"/>
</dbReference>
<dbReference type="InterPro" id="IPR042221">
    <property type="entry name" value="Leu/Phe-tRNA_Trfase_N"/>
</dbReference>
<dbReference type="Pfam" id="PF03588">
    <property type="entry name" value="Leu_Phe_trans"/>
    <property type="match status" value="1"/>
</dbReference>
<accession>A0A1I3I3G7</accession>
<evidence type="ECO:0000313" key="19">
    <source>
        <dbReference type="Proteomes" id="UP000224607"/>
    </source>
</evidence>
<dbReference type="FunFam" id="3.30.70.3550:FF:000001">
    <property type="entry name" value="Leucyl/phenylalanyl-tRNA--protein transferase"/>
    <property type="match status" value="1"/>
</dbReference>
<evidence type="ECO:0000256" key="15">
    <source>
        <dbReference type="HAMAP-Rule" id="MF_00688"/>
    </source>
</evidence>
<keyword evidence="19" id="KW-1185">Reference proteome</keyword>
<dbReference type="InterPro" id="IPR004616">
    <property type="entry name" value="Leu/Phe-tRNA_Trfase"/>
</dbReference>
<dbReference type="Proteomes" id="UP000198919">
    <property type="component" value="Unassembled WGS sequence"/>
</dbReference>
<evidence type="ECO:0000256" key="6">
    <source>
        <dbReference type="ARBA" id="ARBA00050652"/>
    </source>
</evidence>
<evidence type="ECO:0000313" key="16">
    <source>
        <dbReference type="EMBL" id="PHM40164.1"/>
    </source>
</evidence>
<name>A0A1I3I3G7_9GAMM</name>
<dbReference type="Gene3D" id="3.40.630.70">
    <property type="entry name" value="Leucyl/phenylalanyl-tRNA-protein transferase, C-terminal domain"/>
    <property type="match status" value="1"/>
</dbReference>
<keyword evidence="4 15" id="KW-0012">Acyltransferase</keyword>
<evidence type="ECO:0000313" key="17">
    <source>
        <dbReference type="EMBL" id="SFI42524.1"/>
    </source>
</evidence>
<dbReference type="AlphaFoldDB" id="A0A1I3I3G7"/>
<proteinExistence type="inferred from homology"/>
<dbReference type="HAMAP" id="MF_00688">
    <property type="entry name" value="Leu_Phe_trans"/>
    <property type="match status" value="1"/>
</dbReference>
<evidence type="ECO:0000256" key="13">
    <source>
        <dbReference type="ARBA" id="ARBA00077165"/>
    </source>
</evidence>
<gene>
    <name evidence="15" type="primary">aat</name>
    <name evidence="17" type="ORF">SAMN05421680_101179</name>
    <name evidence="16" type="ORF">Xmau_01918</name>
</gene>
<dbReference type="PANTHER" id="PTHR30098:SF2">
    <property type="entry name" value="LEUCYL_PHENYLALANYL-TRNA--PROTEIN TRANSFERASE"/>
    <property type="match status" value="1"/>
</dbReference>
<dbReference type="NCBIfam" id="TIGR00667">
    <property type="entry name" value="aat"/>
    <property type="match status" value="1"/>
</dbReference>
<comment type="function">
    <text evidence="8 15">Functions in the N-end rule pathway of protein degradation where it conjugates Leu, Phe and, less efficiently, Met from aminoacyl-tRNAs to the N-termini of proteins containing an N-terminal arginine or lysine.</text>
</comment>
<comment type="catalytic activity">
    <reaction evidence="6 15">
        <text>N-terminal L-arginyl-[protein] + L-leucyl-tRNA(Leu) = N-terminal L-leucyl-L-arginyl-[protein] + tRNA(Leu) + H(+)</text>
        <dbReference type="Rhea" id="RHEA:50416"/>
        <dbReference type="Rhea" id="RHEA-COMP:9613"/>
        <dbReference type="Rhea" id="RHEA-COMP:9622"/>
        <dbReference type="Rhea" id="RHEA-COMP:12672"/>
        <dbReference type="Rhea" id="RHEA-COMP:12673"/>
        <dbReference type="ChEBI" id="CHEBI:15378"/>
        <dbReference type="ChEBI" id="CHEBI:64719"/>
        <dbReference type="ChEBI" id="CHEBI:78442"/>
        <dbReference type="ChEBI" id="CHEBI:78494"/>
        <dbReference type="ChEBI" id="CHEBI:133044"/>
        <dbReference type="EC" id="2.3.2.6"/>
    </reaction>
</comment>
<reference evidence="17" key="2">
    <citation type="submission" date="2016-10" db="EMBL/GenBank/DDBJ databases">
        <authorList>
            <person name="de Groot N.N."/>
        </authorList>
    </citation>
    <scope>NUCLEOTIDE SEQUENCE [LARGE SCALE GENOMIC DNA]</scope>
    <source>
        <strain evidence="17">DSM 17908</strain>
    </source>
</reference>
<evidence type="ECO:0000313" key="18">
    <source>
        <dbReference type="Proteomes" id="UP000198919"/>
    </source>
</evidence>
<sequence>MSIAQLDDSHEFPHPNHALVEPNGLLAFGGDLSAERLKVAYNEGIFPWYSPYEPPLWWSPDPRAVLIPGELHTGRTLRRFIRKHTYQITVNYAFDEVIYNCAQRQEGTWIGSAVQRGYQTLHKEGLAHSIEVWHERQLVGGLYGVSVGTLFCGESMFSKMENASKCAFVAFYYHFLRHGGQLFDCQVLNHHTESLGARNIPRGEFLQYLYQLRAQSLQPNCWSAQLLDLQLPPKD</sequence>
<keyword evidence="2 15" id="KW-0963">Cytoplasm</keyword>
<dbReference type="EC" id="2.3.2.6" evidence="10 15"/>
<dbReference type="OrthoDB" id="9790282at2"/>
<comment type="similarity">
    <text evidence="9 15">Belongs to the L/F-transferase family.</text>
</comment>
<dbReference type="STRING" id="351675.SAMN05421680_101179"/>
<organism evidence="17 18">
    <name type="scientific">Xenorhabdus mauleonii</name>
    <dbReference type="NCBI Taxonomy" id="351675"/>
    <lineage>
        <taxon>Bacteria</taxon>
        <taxon>Pseudomonadati</taxon>
        <taxon>Pseudomonadota</taxon>
        <taxon>Gammaproteobacteria</taxon>
        <taxon>Enterobacterales</taxon>
        <taxon>Morganellaceae</taxon>
        <taxon>Xenorhabdus</taxon>
    </lineage>
</organism>
<evidence type="ECO:0000256" key="5">
    <source>
        <dbReference type="ARBA" id="ARBA00050607"/>
    </source>
</evidence>
<reference evidence="18" key="1">
    <citation type="submission" date="2016-10" db="EMBL/GenBank/DDBJ databases">
        <authorList>
            <person name="Varghese N."/>
            <person name="Submissions S."/>
        </authorList>
    </citation>
    <scope>NUCLEOTIDE SEQUENCE [LARGE SCALE GENOMIC DNA]</scope>
    <source>
        <strain evidence="18">DSM 17908</strain>
    </source>
</reference>
<dbReference type="InterPro" id="IPR016181">
    <property type="entry name" value="Acyl_CoA_acyltransferase"/>
</dbReference>
<evidence type="ECO:0000256" key="12">
    <source>
        <dbReference type="ARBA" id="ARBA00077136"/>
    </source>
</evidence>